<name>A0ABV5UA51_9PSEU</name>
<proteinExistence type="predicted"/>
<dbReference type="EMBL" id="JBHMBK010000025">
    <property type="protein sequence ID" value="MFB9688249.1"/>
    <property type="molecule type" value="Genomic_DNA"/>
</dbReference>
<gene>
    <name evidence="1" type="ORF">ACFFTO_29075</name>
</gene>
<dbReference type="RefSeq" id="WP_378199964.1">
    <property type="nucleotide sequence ID" value="NZ_JBHMBK010000025.1"/>
</dbReference>
<accession>A0ABV5UA51</accession>
<dbReference type="Pfam" id="PF15566">
    <property type="entry name" value="Imm32"/>
    <property type="match status" value="1"/>
</dbReference>
<evidence type="ECO:0000313" key="2">
    <source>
        <dbReference type="Proteomes" id="UP001589535"/>
    </source>
</evidence>
<evidence type="ECO:0000313" key="1">
    <source>
        <dbReference type="EMBL" id="MFB9688249.1"/>
    </source>
</evidence>
<sequence length="86" mass="9337">MEQLIGFERYDPASGLTLRWEEGFELDVNIDSGEVLLRGNPAGLVSLARHLLTLAQEGVPSGAHVHLTAGQEVDGEVDLIVERVDD</sequence>
<dbReference type="Proteomes" id="UP001589535">
    <property type="component" value="Unassembled WGS sequence"/>
</dbReference>
<dbReference type="InterPro" id="IPR029083">
    <property type="entry name" value="Imm32"/>
</dbReference>
<organism evidence="1 2">
    <name type="scientific">Amycolatopsis plumensis</name>
    <dbReference type="NCBI Taxonomy" id="236508"/>
    <lineage>
        <taxon>Bacteria</taxon>
        <taxon>Bacillati</taxon>
        <taxon>Actinomycetota</taxon>
        <taxon>Actinomycetes</taxon>
        <taxon>Pseudonocardiales</taxon>
        <taxon>Pseudonocardiaceae</taxon>
        <taxon>Amycolatopsis</taxon>
    </lineage>
</organism>
<keyword evidence="2" id="KW-1185">Reference proteome</keyword>
<reference evidence="1 2" key="1">
    <citation type="submission" date="2024-09" db="EMBL/GenBank/DDBJ databases">
        <authorList>
            <person name="Sun Q."/>
            <person name="Mori K."/>
        </authorList>
    </citation>
    <scope>NUCLEOTIDE SEQUENCE [LARGE SCALE GENOMIC DNA]</scope>
    <source>
        <strain evidence="1 2">JCM 13852</strain>
    </source>
</reference>
<protein>
    <submittedName>
        <fullName evidence="1">Uncharacterized protein</fullName>
    </submittedName>
</protein>
<comment type="caution">
    <text evidence="1">The sequence shown here is derived from an EMBL/GenBank/DDBJ whole genome shotgun (WGS) entry which is preliminary data.</text>
</comment>